<dbReference type="Proteomes" id="UP000186917">
    <property type="component" value="Unassembled WGS sequence"/>
</dbReference>
<dbReference type="Pfam" id="PF00534">
    <property type="entry name" value="Glycos_transf_1"/>
    <property type="match status" value="1"/>
</dbReference>
<sequence length="406" mass="46538">MIKVLHINSYSQAGGAEQVAMDLLKNPFVSSTLMVKGNGLVHAQVIEFPRHWLDKVFKKLDAWCWRLGFRNDFKKLFSLSEQLNGTYHKLQSSAAYQEADIIHLHNLHGNYFDLGALEKIAREKIVVWTLHDMWAVTGGEFYTYNNLNYQKGIGKTPVDYLYPLRRPFVDCRQRDMNWKRKIYARIAGRLTMVPVSEWLHHVVKSAYVFHPNLQVQTIFNGVDTTVFYNKSLRTWNTPRVLFFNASGESKASPLFTNIIKKITWPFQLYLVGNPIDHPAVCYHTPFISNRSELNCLYNKVDILVFPSKAETFGLVPLEAMACGVCVIASDSTALPEVVKPELGYIFTSGEEEHLLFRVNSSLHQLEESRRRGALAAQWAIHSFSLDKCHKAYFALYQQLLAAKSKV</sequence>
<protein>
    <submittedName>
        <fullName evidence="2">Glycosyltransferase involved in cell wall bisynthesis</fullName>
    </submittedName>
</protein>
<organism evidence="2 3">
    <name type="scientific">Filimonas lacunae</name>
    <dbReference type="NCBI Taxonomy" id="477680"/>
    <lineage>
        <taxon>Bacteria</taxon>
        <taxon>Pseudomonadati</taxon>
        <taxon>Bacteroidota</taxon>
        <taxon>Chitinophagia</taxon>
        <taxon>Chitinophagales</taxon>
        <taxon>Chitinophagaceae</taxon>
        <taxon>Filimonas</taxon>
    </lineage>
</organism>
<keyword evidence="3" id="KW-1185">Reference proteome</keyword>
<dbReference type="GO" id="GO:0016757">
    <property type="term" value="F:glycosyltransferase activity"/>
    <property type="evidence" value="ECO:0007669"/>
    <property type="project" value="InterPro"/>
</dbReference>
<dbReference type="AlphaFoldDB" id="A0A1N7R4M0"/>
<dbReference type="STRING" id="477680.SAMN05421788_109120"/>
<proteinExistence type="predicted"/>
<evidence type="ECO:0000313" key="3">
    <source>
        <dbReference type="Proteomes" id="UP000186917"/>
    </source>
</evidence>
<evidence type="ECO:0000259" key="1">
    <source>
        <dbReference type="Pfam" id="PF00534"/>
    </source>
</evidence>
<name>A0A1N7R4M0_9BACT</name>
<dbReference type="InterPro" id="IPR001296">
    <property type="entry name" value="Glyco_trans_1"/>
</dbReference>
<dbReference type="PANTHER" id="PTHR45947:SF3">
    <property type="entry name" value="SULFOQUINOVOSYL TRANSFERASE SQD2"/>
    <property type="match status" value="1"/>
</dbReference>
<feature type="domain" description="Glycosyl transferase family 1" evidence="1">
    <location>
        <begin position="284"/>
        <end position="371"/>
    </location>
</feature>
<keyword evidence="2" id="KW-0808">Transferase</keyword>
<dbReference type="PANTHER" id="PTHR45947">
    <property type="entry name" value="SULFOQUINOVOSYL TRANSFERASE SQD2"/>
    <property type="match status" value="1"/>
</dbReference>
<dbReference type="InterPro" id="IPR050194">
    <property type="entry name" value="Glycosyltransferase_grp1"/>
</dbReference>
<reference evidence="3" key="1">
    <citation type="submission" date="2017-01" db="EMBL/GenBank/DDBJ databases">
        <authorList>
            <person name="Varghese N."/>
            <person name="Submissions S."/>
        </authorList>
    </citation>
    <scope>NUCLEOTIDE SEQUENCE [LARGE SCALE GENOMIC DNA]</scope>
    <source>
        <strain evidence="3">DSM 21054</strain>
    </source>
</reference>
<dbReference type="EMBL" id="FTOR01000009">
    <property type="protein sequence ID" value="SIT30071.1"/>
    <property type="molecule type" value="Genomic_DNA"/>
</dbReference>
<dbReference type="RefSeq" id="WP_076381441.1">
    <property type="nucleotide sequence ID" value="NZ_AP017422.1"/>
</dbReference>
<dbReference type="Gene3D" id="3.40.50.2000">
    <property type="entry name" value="Glycogen Phosphorylase B"/>
    <property type="match status" value="2"/>
</dbReference>
<accession>A0A1N7R4M0</accession>
<evidence type="ECO:0000313" key="2">
    <source>
        <dbReference type="EMBL" id="SIT30071.1"/>
    </source>
</evidence>
<gene>
    <name evidence="2" type="ORF">SAMN05421788_109120</name>
</gene>
<dbReference type="OrthoDB" id="9768685at2"/>
<dbReference type="SUPFAM" id="SSF53756">
    <property type="entry name" value="UDP-Glycosyltransferase/glycogen phosphorylase"/>
    <property type="match status" value="1"/>
</dbReference>